<dbReference type="Gene3D" id="2.130.10.10">
    <property type="entry name" value="YVTN repeat-like/Quinoprotein amine dehydrogenase"/>
    <property type="match status" value="2"/>
</dbReference>
<dbReference type="PANTHER" id="PTHR22847:SF637">
    <property type="entry name" value="WD REPEAT DOMAIN 5B"/>
    <property type="match status" value="1"/>
</dbReference>
<dbReference type="Pfam" id="PF00400">
    <property type="entry name" value="WD40"/>
    <property type="match status" value="3"/>
</dbReference>
<keyword evidence="1 3" id="KW-0853">WD repeat</keyword>
<sequence>MSIPGANISSDRRHFFMSSAQLEALEKKEEQEKDPVRQRLGDPLRAGGRILDFELCNNSTAVLALGSHIAKVADLKAKACTRSQTKHAGPVTAVAVLNSTYTIGRSRIALSASWDKTVRLWPVDNARRTLAILVGHSDLIKCLVVHPMLPIAYTGSADKTIMIWKLPALSEELDTDENHPLEIKPFKTIKGQHSGQILALCLDANAAEILYSAGSDASICAWNAQNGSILKLENNHFDSWHIPRSKHQTNITDIKATENSLWTASADNTAIGWDLETRTADMVLEHKSSVMAVLPIPQAGVVVTGTHGGVVYVWRTSGGSPEIIREIHAHTDDITCLKTAGRVFYSAGLDETLRVWDIMDVIKFSGGLEYIPAELAKLREQLHLGCGLEASVGGKNKASNQQQQKQSFSALTEEEERELAELMSDLDDI</sequence>
<feature type="compositionally biased region" description="Low complexity" evidence="4">
    <location>
        <begin position="395"/>
        <end position="411"/>
    </location>
</feature>
<dbReference type="AlphaFoldDB" id="A0A9W8G863"/>
<dbReference type="SMART" id="SM00320">
    <property type="entry name" value="WD40"/>
    <property type="match status" value="6"/>
</dbReference>
<feature type="repeat" description="WD" evidence="3">
    <location>
        <begin position="133"/>
        <end position="166"/>
    </location>
</feature>
<dbReference type="OrthoDB" id="6262491at2759"/>
<reference evidence="5" key="1">
    <citation type="submission" date="2022-07" db="EMBL/GenBank/DDBJ databases">
        <title>Phylogenomic reconstructions and comparative analyses of Kickxellomycotina fungi.</title>
        <authorList>
            <person name="Reynolds N.K."/>
            <person name="Stajich J.E."/>
            <person name="Barry K."/>
            <person name="Grigoriev I.V."/>
            <person name="Crous P."/>
            <person name="Smith M.E."/>
        </authorList>
    </citation>
    <scope>NUCLEOTIDE SEQUENCE</scope>
    <source>
        <strain evidence="5">NRRL 3115</strain>
    </source>
</reference>
<feature type="repeat" description="WD" evidence="3">
    <location>
        <begin position="327"/>
        <end position="358"/>
    </location>
</feature>
<evidence type="ECO:0000313" key="5">
    <source>
        <dbReference type="EMBL" id="KAJ2681155.1"/>
    </source>
</evidence>
<evidence type="ECO:0000256" key="1">
    <source>
        <dbReference type="ARBA" id="ARBA00022574"/>
    </source>
</evidence>
<evidence type="ECO:0000256" key="2">
    <source>
        <dbReference type="ARBA" id="ARBA00022737"/>
    </source>
</evidence>
<protein>
    <submittedName>
        <fullName evidence="5">Uncharacterized protein</fullName>
    </submittedName>
</protein>
<dbReference type="SUPFAM" id="SSF50978">
    <property type="entry name" value="WD40 repeat-like"/>
    <property type="match status" value="1"/>
</dbReference>
<dbReference type="PANTHER" id="PTHR22847">
    <property type="entry name" value="WD40 REPEAT PROTEIN"/>
    <property type="match status" value="1"/>
</dbReference>
<evidence type="ECO:0000256" key="4">
    <source>
        <dbReference type="SAM" id="MobiDB-lite"/>
    </source>
</evidence>
<dbReference type="InterPro" id="IPR015943">
    <property type="entry name" value="WD40/YVTN_repeat-like_dom_sf"/>
</dbReference>
<dbReference type="GO" id="GO:0042393">
    <property type="term" value="F:histone binding"/>
    <property type="evidence" value="ECO:0007669"/>
    <property type="project" value="TreeGrafter"/>
</dbReference>
<dbReference type="InterPro" id="IPR020472">
    <property type="entry name" value="WD40_PAC1"/>
</dbReference>
<dbReference type="PROSITE" id="PS50294">
    <property type="entry name" value="WD_REPEATS_REGION"/>
    <property type="match status" value="1"/>
</dbReference>
<dbReference type="PRINTS" id="PR00320">
    <property type="entry name" value="GPROTEINBRPT"/>
</dbReference>
<dbReference type="PROSITE" id="PS50082">
    <property type="entry name" value="WD_REPEATS_2"/>
    <property type="match status" value="2"/>
</dbReference>
<comment type="caution">
    <text evidence="5">The sequence shown here is derived from an EMBL/GenBank/DDBJ whole genome shotgun (WGS) entry which is preliminary data.</text>
</comment>
<dbReference type="EMBL" id="JANBTW010000001">
    <property type="protein sequence ID" value="KAJ2681155.1"/>
    <property type="molecule type" value="Genomic_DNA"/>
</dbReference>
<dbReference type="Proteomes" id="UP001151518">
    <property type="component" value="Unassembled WGS sequence"/>
</dbReference>
<evidence type="ECO:0000313" key="6">
    <source>
        <dbReference type="Proteomes" id="UP001151518"/>
    </source>
</evidence>
<evidence type="ECO:0000256" key="3">
    <source>
        <dbReference type="PROSITE-ProRule" id="PRU00221"/>
    </source>
</evidence>
<dbReference type="GO" id="GO:0048188">
    <property type="term" value="C:Set1C/COMPASS complex"/>
    <property type="evidence" value="ECO:0007669"/>
    <property type="project" value="TreeGrafter"/>
</dbReference>
<proteinExistence type="predicted"/>
<dbReference type="InterPro" id="IPR036322">
    <property type="entry name" value="WD40_repeat_dom_sf"/>
</dbReference>
<feature type="region of interest" description="Disordered" evidence="4">
    <location>
        <begin position="394"/>
        <end position="429"/>
    </location>
</feature>
<dbReference type="InterPro" id="IPR001680">
    <property type="entry name" value="WD40_rpt"/>
</dbReference>
<accession>A0A9W8G863</accession>
<organism evidence="5 6">
    <name type="scientific">Coemansia spiralis</name>
    <dbReference type="NCBI Taxonomy" id="417178"/>
    <lineage>
        <taxon>Eukaryota</taxon>
        <taxon>Fungi</taxon>
        <taxon>Fungi incertae sedis</taxon>
        <taxon>Zoopagomycota</taxon>
        <taxon>Kickxellomycotina</taxon>
        <taxon>Kickxellomycetes</taxon>
        <taxon>Kickxellales</taxon>
        <taxon>Kickxellaceae</taxon>
        <taxon>Coemansia</taxon>
    </lineage>
</organism>
<name>A0A9W8G863_9FUNG</name>
<feature type="compositionally biased region" description="Acidic residues" evidence="4">
    <location>
        <begin position="412"/>
        <end position="429"/>
    </location>
</feature>
<keyword evidence="2" id="KW-0677">Repeat</keyword>
<gene>
    <name evidence="5" type="ORF">GGI25_000110</name>
</gene>